<reference evidence="3" key="2">
    <citation type="submission" date="2021-01" db="UniProtKB">
        <authorList>
            <consortium name="EnsemblMetazoa"/>
        </authorList>
    </citation>
    <scope>IDENTIFICATION</scope>
</reference>
<dbReference type="InterPro" id="IPR001005">
    <property type="entry name" value="SANT/Myb"/>
</dbReference>
<feature type="region of interest" description="Disordered" evidence="1">
    <location>
        <begin position="671"/>
        <end position="699"/>
    </location>
</feature>
<feature type="compositionally biased region" description="Basic residues" evidence="1">
    <location>
        <begin position="506"/>
        <end position="515"/>
    </location>
</feature>
<evidence type="ECO:0000259" key="2">
    <source>
        <dbReference type="SMART" id="SM00717"/>
    </source>
</evidence>
<keyword evidence="4" id="KW-1185">Reference proteome</keyword>
<feature type="compositionally biased region" description="Low complexity" evidence="1">
    <location>
        <begin position="675"/>
        <end position="684"/>
    </location>
</feature>
<evidence type="ECO:0000313" key="3">
    <source>
        <dbReference type="EnsemblMetazoa" id="XP_003724124"/>
    </source>
</evidence>
<dbReference type="GeneID" id="100889889"/>
<feature type="compositionally biased region" description="Polar residues" evidence="1">
    <location>
        <begin position="118"/>
        <end position="137"/>
    </location>
</feature>
<proteinExistence type="predicted"/>
<dbReference type="RefSeq" id="XP_003724124.2">
    <property type="nucleotide sequence ID" value="XM_003724076.3"/>
</dbReference>
<feature type="compositionally biased region" description="Basic and acidic residues" evidence="1">
    <location>
        <begin position="49"/>
        <end position="79"/>
    </location>
</feature>
<feature type="domain" description="Myb-like" evidence="2">
    <location>
        <begin position="420"/>
        <end position="468"/>
    </location>
</feature>
<dbReference type="GO" id="GO:0001156">
    <property type="term" value="F:TFIIIC-class transcription factor complex binding"/>
    <property type="evidence" value="ECO:0000318"/>
    <property type="project" value="GO_Central"/>
</dbReference>
<dbReference type="KEGG" id="spu:100889889"/>
<feature type="region of interest" description="Disordered" evidence="1">
    <location>
        <begin position="484"/>
        <end position="587"/>
    </location>
</feature>
<dbReference type="SMART" id="SM00717">
    <property type="entry name" value="SANT"/>
    <property type="match status" value="1"/>
</dbReference>
<dbReference type="InterPro" id="IPR039467">
    <property type="entry name" value="TFIIIB_B''_Myb"/>
</dbReference>
<feature type="compositionally biased region" description="Low complexity" evidence="1">
    <location>
        <begin position="29"/>
        <end position="42"/>
    </location>
</feature>
<dbReference type="InterPro" id="IPR009057">
    <property type="entry name" value="Homeodomain-like_sf"/>
</dbReference>
<dbReference type="EnsemblMetazoa" id="XM_003724076">
    <property type="protein sequence ID" value="XP_003724124"/>
    <property type="gene ID" value="LOC100889889"/>
</dbReference>
<feature type="compositionally biased region" description="Acidic residues" evidence="1">
    <location>
        <begin position="347"/>
        <end position="360"/>
    </location>
</feature>
<dbReference type="PANTHER" id="PTHR22929:SF0">
    <property type="entry name" value="TRANSCRIPTION FACTOR TFIIIB COMPONENT B'' HOMOLOG"/>
    <property type="match status" value="1"/>
</dbReference>
<evidence type="ECO:0000313" key="4">
    <source>
        <dbReference type="Proteomes" id="UP000007110"/>
    </source>
</evidence>
<sequence length="1010" mass="109627">MRRSKIKPSINLASRRSVSTPSQSKDKGNAGTPTTPNTTQGQDVAPKPTQERAGELQKPTRERRSSQSERTDAALKKEFSSLIPEVAPEPTSVPLKDTTKQQYSAPQPASDPKDTDEQSTCVSNAMSSVPSGVQETGTKLGPSATRRKRFSTVPNLGQPRLRPSGQRAEATTAARASTELTSHQEQKENEQAVMRPPPVQRVLSVPTTNKKDGAISPAITLMGPDVQKKTAAKSLDVVPIALTKTTSEVQASGDSKVTEGDGKKSAHQANVYSKKLKELKDQMDDDTPSKRRKRHARSDSPDRTKMTMGDLIYYNPRTNRMKITEAEKQNKKAKTENIQKKKVTFSTDEEQVEEDADDDTSSTTTMAPQVKIGPDGEIIIDQKSLYVEASPAKTFDLADSEVVHEDSSHTTYSSFVTRKRTATWTEKDTRRFYIALSAVGTDFTTINAMFPSRTRAEIKRKFKKEERQNRKKVDLALVNRQELDMSLFDPPSDDSDGESVVDAGKSNKKNSRKKNGQVGLDDIAEDVDEQSPEVAEVDETEEQPNLANILSTTKSGRQPKMRTSYTIQIPPKLNRKRTRASPSQNPNALKVFDDYAKHRIQRLQDEHEATMTLKRLARNEVGIDPEEESEDGRSDMTSEMMSEVGSEIGNDDIESVEHAGLTSNLQPMRVFQRNSPSAGPSSSSQLAVGGFSSPESISDPSVKKVTLMITTPDGKQTLVQVNLTSSDNVSLPGSSGAQVETGDARLGAGGVVHTLPKARPAQMPAGHALSSKASPYQVQSPARTLTALTNVSSPYQSGSPQNQKIRTVLSTGETQPSKQSKNVTMAKIMDGKIVFIPSQPSTSAASATSPGVSRPVPEMRPVVNTNPSVQHGLSSIHLSHQGNSIPSGKSLQTSSFLERTNITGPKSPDATPTVAQSPVVQAPVRAPTIPVVAENVSTDNLLTIGSLPDLGMNMTFAPNLDMVAYEESIETIGDHIVAQQVNVASTDPDGVVPQTKRKLKPHEPFIPPIK</sequence>
<dbReference type="OMA" id="FPRTIMT"/>
<feature type="region of interest" description="Disordered" evidence="1">
    <location>
        <begin position="345"/>
        <end position="369"/>
    </location>
</feature>
<accession>A0A7M7GJS8</accession>
<feature type="compositionally biased region" description="Polar residues" evidence="1">
    <location>
        <begin position="11"/>
        <end position="23"/>
    </location>
</feature>
<dbReference type="Pfam" id="PF15963">
    <property type="entry name" value="Myb_DNA-bind_7"/>
    <property type="match status" value="1"/>
</dbReference>
<dbReference type="GO" id="GO:0000126">
    <property type="term" value="C:transcription factor TFIIIB complex"/>
    <property type="evidence" value="ECO:0000318"/>
    <property type="project" value="GO_Central"/>
</dbReference>
<name>A0A7M7GJS8_STRPU</name>
<dbReference type="InParanoid" id="A0A7M7GJS8"/>
<dbReference type="OrthoDB" id="272624at2759"/>
<feature type="compositionally biased region" description="Low complexity" evidence="1">
    <location>
        <begin position="167"/>
        <end position="181"/>
    </location>
</feature>
<dbReference type="Proteomes" id="UP000007110">
    <property type="component" value="Unassembled WGS sequence"/>
</dbReference>
<reference evidence="4" key="1">
    <citation type="submission" date="2015-02" db="EMBL/GenBank/DDBJ databases">
        <title>Genome sequencing for Strongylocentrotus purpuratus.</title>
        <authorList>
            <person name="Murali S."/>
            <person name="Liu Y."/>
            <person name="Vee V."/>
            <person name="English A."/>
            <person name="Wang M."/>
            <person name="Skinner E."/>
            <person name="Han Y."/>
            <person name="Muzny D.M."/>
            <person name="Worley K.C."/>
            <person name="Gibbs R.A."/>
        </authorList>
    </citation>
    <scope>NUCLEOTIDE SEQUENCE</scope>
</reference>
<protein>
    <recommendedName>
        <fullName evidence="2">Myb-like domain-containing protein</fullName>
    </recommendedName>
</protein>
<dbReference type="GO" id="GO:0070898">
    <property type="term" value="P:RNA polymerase III preinitiation complex assembly"/>
    <property type="evidence" value="ECO:0000318"/>
    <property type="project" value="GO_Central"/>
</dbReference>
<feature type="compositionally biased region" description="Acidic residues" evidence="1">
    <location>
        <begin position="522"/>
        <end position="542"/>
    </location>
</feature>
<feature type="region of interest" description="Disordered" evidence="1">
    <location>
        <begin position="241"/>
        <end position="308"/>
    </location>
</feature>
<feature type="compositionally biased region" description="Polar residues" evidence="1">
    <location>
        <begin position="543"/>
        <end position="567"/>
    </location>
</feature>
<organism evidence="3 4">
    <name type="scientific">Strongylocentrotus purpuratus</name>
    <name type="common">Purple sea urchin</name>
    <dbReference type="NCBI Taxonomy" id="7668"/>
    <lineage>
        <taxon>Eukaryota</taxon>
        <taxon>Metazoa</taxon>
        <taxon>Echinodermata</taxon>
        <taxon>Eleutherozoa</taxon>
        <taxon>Echinozoa</taxon>
        <taxon>Echinoidea</taxon>
        <taxon>Euechinoidea</taxon>
        <taxon>Echinacea</taxon>
        <taxon>Camarodonta</taxon>
        <taxon>Echinidea</taxon>
        <taxon>Strongylocentrotidae</taxon>
        <taxon>Strongylocentrotus</taxon>
    </lineage>
</organism>
<feature type="region of interest" description="Disordered" evidence="1">
    <location>
        <begin position="1"/>
        <end position="216"/>
    </location>
</feature>
<evidence type="ECO:0000256" key="1">
    <source>
        <dbReference type="SAM" id="MobiDB-lite"/>
    </source>
</evidence>
<dbReference type="AlphaFoldDB" id="A0A7M7GJS8"/>
<dbReference type="PANTHER" id="PTHR22929">
    <property type="entry name" value="RNA POLYMERASE III TRANSCRIPTION INITIATION FACTOR B"/>
    <property type="match status" value="1"/>
</dbReference>
<dbReference type="SUPFAM" id="SSF46689">
    <property type="entry name" value="Homeodomain-like"/>
    <property type="match status" value="1"/>
</dbReference>
<dbReference type="Gene3D" id="1.10.10.60">
    <property type="entry name" value="Homeodomain-like"/>
    <property type="match status" value="1"/>
</dbReference>
<feature type="compositionally biased region" description="Polar residues" evidence="1">
    <location>
        <begin position="243"/>
        <end position="255"/>
    </location>
</feature>